<gene>
    <name evidence="5" type="ORF">CWI81_03745</name>
</gene>
<dbReference type="Pfam" id="PF08241">
    <property type="entry name" value="Methyltransf_11"/>
    <property type="match status" value="1"/>
</dbReference>
<dbReference type="CDD" id="cd02440">
    <property type="entry name" value="AdoMet_MTases"/>
    <property type="match status" value="1"/>
</dbReference>
<evidence type="ECO:0000313" key="6">
    <source>
        <dbReference type="Proteomes" id="UP000287908"/>
    </source>
</evidence>
<evidence type="ECO:0000256" key="2">
    <source>
        <dbReference type="ARBA" id="ARBA00022603"/>
    </source>
</evidence>
<evidence type="ECO:0000256" key="1">
    <source>
        <dbReference type="ARBA" id="ARBA00008361"/>
    </source>
</evidence>
<keyword evidence="6" id="KW-1185">Reference proteome</keyword>
<comment type="similarity">
    <text evidence="1">Belongs to the methyltransferase superfamily.</text>
</comment>
<dbReference type="PANTHER" id="PTHR44942">
    <property type="entry name" value="METHYLTRANSF_11 DOMAIN-CONTAINING PROTEIN"/>
    <property type="match status" value="1"/>
</dbReference>
<dbReference type="InterPro" id="IPR029063">
    <property type="entry name" value="SAM-dependent_MTases_sf"/>
</dbReference>
<dbReference type="InterPro" id="IPR051052">
    <property type="entry name" value="Diverse_substrate_MTase"/>
</dbReference>
<dbReference type="AlphaFoldDB" id="A0A432ZIE5"/>
<dbReference type="OrthoDB" id="9760689at2"/>
<evidence type="ECO:0000256" key="3">
    <source>
        <dbReference type="ARBA" id="ARBA00022679"/>
    </source>
</evidence>
<keyword evidence="2" id="KW-0489">Methyltransferase</keyword>
<feature type="domain" description="Methyltransferase type 11" evidence="4">
    <location>
        <begin position="47"/>
        <end position="137"/>
    </location>
</feature>
<dbReference type="GO" id="GO:0032259">
    <property type="term" value="P:methylation"/>
    <property type="evidence" value="ECO:0007669"/>
    <property type="project" value="UniProtKB-KW"/>
</dbReference>
<proteinExistence type="inferred from homology"/>
<evidence type="ECO:0000313" key="5">
    <source>
        <dbReference type="EMBL" id="RUO77600.1"/>
    </source>
</evidence>
<accession>A0A432ZIE5</accession>
<dbReference type="GO" id="GO:0008757">
    <property type="term" value="F:S-adenosylmethionine-dependent methyltransferase activity"/>
    <property type="evidence" value="ECO:0007669"/>
    <property type="project" value="InterPro"/>
</dbReference>
<reference evidence="5 6" key="1">
    <citation type="journal article" date="2011" name="Front. Microbiol.">
        <title>Genomic signatures of strain selection and enhancement in Bacillus atrophaeus var. globigii, a historical biowarfare simulant.</title>
        <authorList>
            <person name="Gibbons H.S."/>
            <person name="Broomall S.M."/>
            <person name="McNew L.A."/>
            <person name="Daligault H."/>
            <person name="Chapman C."/>
            <person name="Bruce D."/>
            <person name="Karavis M."/>
            <person name="Krepps M."/>
            <person name="McGregor P.A."/>
            <person name="Hong C."/>
            <person name="Park K.H."/>
            <person name="Akmal A."/>
            <person name="Feldman A."/>
            <person name="Lin J.S."/>
            <person name="Chang W.E."/>
            <person name="Higgs B.W."/>
            <person name="Demirev P."/>
            <person name="Lindquist J."/>
            <person name="Liem A."/>
            <person name="Fochler E."/>
            <person name="Read T.D."/>
            <person name="Tapia R."/>
            <person name="Johnson S."/>
            <person name="Bishop-Lilly K.A."/>
            <person name="Detter C."/>
            <person name="Han C."/>
            <person name="Sozhamannan S."/>
            <person name="Rosenzweig C.N."/>
            <person name="Skowronski E.W."/>
        </authorList>
    </citation>
    <scope>NUCLEOTIDE SEQUENCE [LARGE SCALE GENOMIC DNA]</scope>
    <source>
        <strain evidence="5 6">CL-SP19</strain>
    </source>
</reference>
<keyword evidence="3" id="KW-0808">Transferase</keyword>
<comment type="caution">
    <text evidence="5">The sequence shown here is derived from an EMBL/GenBank/DDBJ whole genome shotgun (WGS) entry which is preliminary data.</text>
</comment>
<dbReference type="Proteomes" id="UP000287908">
    <property type="component" value="Unassembled WGS sequence"/>
</dbReference>
<dbReference type="InterPro" id="IPR013216">
    <property type="entry name" value="Methyltransf_11"/>
</dbReference>
<evidence type="ECO:0000259" key="4">
    <source>
        <dbReference type="Pfam" id="PF08241"/>
    </source>
</evidence>
<organism evidence="5 6">
    <name type="scientific">Idiomarina seosinensis</name>
    <dbReference type="NCBI Taxonomy" id="281739"/>
    <lineage>
        <taxon>Bacteria</taxon>
        <taxon>Pseudomonadati</taxon>
        <taxon>Pseudomonadota</taxon>
        <taxon>Gammaproteobacteria</taxon>
        <taxon>Alteromonadales</taxon>
        <taxon>Idiomarinaceae</taxon>
        <taxon>Idiomarina</taxon>
    </lineage>
</organism>
<dbReference type="SUPFAM" id="SSF53335">
    <property type="entry name" value="S-adenosyl-L-methionine-dependent methyltransferases"/>
    <property type="match status" value="1"/>
</dbReference>
<dbReference type="EMBL" id="PIQF01000001">
    <property type="protein sequence ID" value="RUO77600.1"/>
    <property type="molecule type" value="Genomic_DNA"/>
</dbReference>
<sequence>MTELTYHQQVSRHFSRAAAQYLQHHEIQQFFGEQLLKHKQLGCKRLLDVGCGPAAMYPVLAQQCTDYIGLDLSPAMLQQAARIAPHGKWLQGAAENLPLAPQSIDFYFANLSLQWSESLQLSLQEMQRVLSDDGEAAFNLPIAGSFHELQESFRQLDEQPHTQSFFSVQQLNSLIEASGLRSYQYHIKEHQQWFPDLKSLLGSIKGVGANYVKRKEGGGLLSPRRFNQVIDAYECYRTEKGLPLTWRVASFHFLKQVNL</sequence>
<dbReference type="RefSeq" id="WP_126783871.1">
    <property type="nucleotide sequence ID" value="NZ_PIQF01000001.1"/>
</dbReference>
<name>A0A432ZIE5_9GAMM</name>
<dbReference type="Gene3D" id="3.40.50.150">
    <property type="entry name" value="Vaccinia Virus protein VP39"/>
    <property type="match status" value="1"/>
</dbReference>
<dbReference type="PANTHER" id="PTHR44942:SF4">
    <property type="entry name" value="METHYLTRANSFERASE TYPE 11 DOMAIN-CONTAINING PROTEIN"/>
    <property type="match status" value="1"/>
</dbReference>
<protein>
    <recommendedName>
        <fullName evidence="4">Methyltransferase type 11 domain-containing protein</fullName>
    </recommendedName>
</protein>